<evidence type="ECO:0000313" key="5">
    <source>
        <dbReference type="Proteomes" id="UP000887566"/>
    </source>
</evidence>
<keyword evidence="2" id="KW-0804">Transcription</keyword>
<organism evidence="5 6">
    <name type="scientific">Plectus sambesii</name>
    <dbReference type="NCBI Taxonomy" id="2011161"/>
    <lineage>
        <taxon>Eukaryota</taxon>
        <taxon>Metazoa</taxon>
        <taxon>Ecdysozoa</taxon>
        <taxon>Nematoda</taxon>
        <taxon>Chromadorea</taxon>
        <taxon>Plectida</taxon>
        <taxon>Plectina</taxon>
        <taxon>Plectoidea</taxon>
        <taxon>Plectidae</taxon>
        <taxon>Plectus</taxon>
    </lineage>
</organism>
<dbReference type="PANTHER" id="PTHR47630">
    <property type="entry name" value="NUCLEAR HORMONE RECEPTOR FAMILY-RELATED-RELATED"/>
    <property type="match status" value="1"/>
</dbReference>
<evidence type="ECO:0000256" key="2">
    <source>
        <dbReference type="ARBA" id="ARBA00023163"/>
    </source>
</evidence>
<dbReference type="PROSITE" id="PS51843">
    <property type="entry name" value="NR_LBD"/>
    <property type="match status" value="1"/>
</dbReference>
<accession>A0A914W3V8</accession>
<dbReference type="SUPFAM" id="SSF48508">
    <property type="entry name" value="Nuclear receptor ligand-binding domain"/>
    <property type="match status" value="1"/>
</dbReference>
<evidence type="ECO:0000259" key="4">
    <source>
        <dbReference type="PROSITE" id="PS51843"/>
    </source>
</evidence>
<protein>
    <submittedName>
        <fullName evidence="6">NR LBD domain-containing protein</fullName>
    </submittedName>
</protein>
<keyword evidence="1" id="KW-0805">Transcription regulation</keyword>
<proteinExistence type="predicted"/>
<sequence length="141" mass="16141">MNFDETELCIVQALVLFTPDLSDLNDVTKAYLRKTCEKYTGILFEYCRTRFAKFLNDQMAESEAACRVAQIMLLIATMTKINLLCCDGMLCMDLLNICDWDGLTRQIYESQRHIGLEQAHVSRHPMLPTRLASFNDGTFQG</sequence>
<dbReference type="InterPro" id="IPR052499">
    <property type="entry name" value="C.elegans_NHRs"/>
</dbReference>
<dbReference type="InterPro" id="IPR000536">
    <property type="entry name" value="Nucl_hrmn_rcpt_lig-bd"/>
</dbReference>
<keyword evidence="5" id="KW-1185">Reference proteome</keyword>
<dbReference type="Proteomes" id="UP000887566">
    <property type="component" value="Unplaced"/>
</dbReference>
<evidence type="ECO:0000256" key="1">
    <source>
        <dbReference type="ARBA" id="ARBA00023015"/>
    </source>
</evidence>
<name>A0A914W3V8_9BILA</name>
<dbReference type="Gene3D" id="1.10.565.10">
    <property type="entry name" value="Retinoid X Receptor"/>
    <property type="match status" value="1"/>
</dbReference>
<evidence type="ECO:0000313" key="6">
    <source>
        <dbReference type="WBParaSite" id="PSAMB.scaffold3082size19729.g20267.t1"/>
    </source>
</evidence>
<dbReference type="WBParaSite" id="PSAMB.scaffold3082size19729.g20267.t1">
    <property type="protein sequence ID" value="PSAMB.scaffold3082size19729.g20267.t1"/>
    <property type="gene ID" value="PSAMB.scaffold3082size19729.g20267"/>
</dbReference>
<dbReference type="InterPro" id="IPR035500">
    <property type="entry name" value="NHR-like_dom_sf"/>
</dbReference>
<feature type="domain" description="NR LBD" evidence="4">
    <location>
        <begin position="1"/>
        <end position="111"/>
    </location>
</feature>
<reference evidence="6" key="1">
    <citation type="submission" date="2022-11" db="UniProtKB">
        <authorList>
            <consortium name="WormBaseParasite"/>
        </authorList>
    </citation>
    <scope>IDENTIFICATION</scope>
</reference>
<dbReference type="AlphaFoldDB" id="A0A914W3V8"/>
<evidence type="ECO:0000256" key="3">
    <source>
        <dbReference type="ARBA" id="ARBA00023170"/>
    </source>
</evidence>
<keyword evidence="3" id="KW-0675">Receptor</keyword>